<dbReference type="EMBL" id="KZ851924">
    <property type="protein sequence ID" value="RDH18412.1"/>
    <property type="molecule type" value="Genomic_DNA"/>
</dbReference>
<organism evidence="1 2">
    <name type="scientific">Aspergillus niger ATCC 13496</name>
    <dbReference type="NCBI Taxonomy" id="1353008"/>
    <lineage>
        <taxon>Eukaryota</taxon>
        <taxon>Fungi</taxon>
        <taxon>Dikarya</taxon>
        <taxon>Ascomycota</taxon>
        <taxon>Pezizomycotina</taxon>
        <taxon>Eurotiomycetes</taxon>
        <taxon>Eurotiomycetidae</taxon>
        <taxon>Eurotiales</taxon>
        <taxon>Aspergillaceae</taxon>
        <taxon>Aspergillus</taxon>
        <taxon>Aspergillus subgen. Circumdati</taxon>
    </lineage>
</organism>
<evidence type="ECO:0000313" key="2">
    <source>
        <dbReference type="Proteomes" id="UP000253845"/>
    </source>
</evidence>
<accession>A0A370BYC1</accession>
<dbReference type="AlphaFoldDB" id="A0A370BYC1"/>
<name>A0A370BYC1_ASPNG</name>
<protein>
    <submittedName>
        <fullName evidence="1">Uncharacterized protein</fullName>
    </submittedName>
</protein>
<evidence type="ECO:0000313" key="1">
    <source>
        <dbReference type="EMBL" id="RDH18412.1"/>
    </source>
</evidence>
<sequence>MLFDVQLRVLLRLCIFHMSMIEGRSDGMAVNVSFCLGRRITTAHVCSYHSSVSSIFNVLEHRESFYLHFPTFCDTPLLLHFGYSSLLLLASTFHFLHMEPHPSCPVAAIVILSMLSLCSLYADQTRLHTGGS</sequence>
<reference evidence="1 2" key="1">
    <citation type="submission" date="2018-07" db="EMBL/GenBank/DDBJ databases">
        <title>Section-level genome sequencing of Aspergillus section Nigri to investigate inter- and intra-species variation.</title>
        <authorList>
            <consortium name="DOE Joint Genome Institute"/>
            <person name="Vesth T.C."/>
            <person name="Nybo J.L."/>
            <person name="Theobald S."/>
            <person name="Frisvad J.C."/>
            <person name="Larsen T.O."/>
            <person name="Nielsen K.F."/>
            <person name="Hoof J.B."/>
            <person name="Brandl J."/>
            <person name="Salamov A."/>
            <person name="Riley R."/>
            <person name="Gladden J.M."/>
            <person name="Phatale P."/>
            <person name="Nielsen M.T."/>
            <person name="Lyhne E.K."/>
            <person name="Kogle M.E."/>
            <person name="Strasser K."/>
            <person name="McDonnell E."/>
            <person name="Barry K."/>
            <person name="Clum A."/>
            <person name="Chen C."/>
            <person name="Nolan M."/>
            <person name="Sandor L."/>
            <person name="Kuo A."/>
            <person name="Lipzen A."/>
            <person name="Hainaut M."/>
            <person name="Drula E."/>
            <person name="Tsang A."/>
            <person name="Magnuson J.K."/>
            <person name="Henrissat B."/>
            <person name="Wiebenga A."/>
            <person name="Simmons B.A."/>
            <person name="Makela M.R."/>
            <person name="De vries R.P."/>
            <person name="Grigoriev I.V."/>
            <person name="Mortensen U.H."/>
            <person name="Baker S.E."/>
            <person name="Andersen M.R."/>
        </authorList>
    </citation>
    <scope>NUCLEOTIDE SEQUENCE [LARGE SCALE GENOMIC DNA]</scope>
    <source>
        <strain evidence="1 2">ATCC 13496</strain>
    </source>
</reference>
<dbReference type="Proteomes" id="UP000253845">
    <property type="component" value="Unassembled WGS sequence"/>
</dbReference>
<proteinExistence type="predicted"/>
<gene>
    <name evidence="1" type="ORF">M747DRAFT_76660</name>
</gene>
<dbReference type="VEuPathDB" id="FungiDB:M747DRAFT_76660"/>